<evidence type="ECO:0000259" key="1">
    <source>
        <dbReference type="PROSITE" id="PS51186"/>
    </source>
</evidence>
<reference evidence="2 3" key="1">
    <citation type="submission" date="2022-04" db="EMBL/GenBank/DDBJ databases">
        <authorList>
            <person name="Huq M.A."/>
        </authorList>
    </citation>
    <scope>NUCLEOTIDE SEQUENCE [LARGE SCALE GENOMIC DNA]</scope>
    <source>
        <strain evidence="2 3">MAH-33</strain>
    </source>
</reference>
<comment type="caution">
    <text evidence="2">The sequence shown here is derived from an EMBL/GenBank/DDBJ whole genome shotgun (WGS) entry which is preliminary data.</text>
</comment>
<accession>A0ABT0DW16</accession>
<dbReference type="InterPro" id="IPR000182">
    <property type="entry name" value="GNAT_dom"/>
</dbReference>
<dbReference type="InterPro" id="IPR016181">
    <property type="entry name" value="Acyl_CoA_acyltransferase"/>
</dbReference>
<evidence type="ECO:0000313" key="2">
    <source>
        <dbReference type="EMBL" id="MCK0531302.1"/>
    </source>
</evidence>
<sequence length="165" mass="17975">MHIRQERESDCSAIAEVTAQAFANVTHSDHTEPDIIKRLREAGDLLVSLVAIDGSHLLGHVAFSPIMINRQHCNWYGLGPVSVRPDRHGQGIGSALIRAGLAQLSSLNAGGCVVLGDPAYYRRFGFEQDDRLRYEGAPPEYFMRLTLNAQQVPSGSVAYAPAFTG</sequence>
<protein>
    <submittedName>
        <fullName evidence="2">N-acetyltransferase</fullName>
    </submittedName>
</protein>
<dbReference type="Pfam" id="PF13508">
    <property type="entry name" value="Acetyltransf_7"/>
    <property type="match status" value="1"/>
</dbReference>
<gene>
    <name evidence="2" type="ORF">MU848_06870</name>
</gene>
<feature type="domain" description="N-acetyltransferase" evidence="1">
    <location>
        <begin position="1"/>
        <end position="148"/>
    </location>
</feature>
<dbReference type="RefSeq" id="WP_247230955.1">
    <property type="nucleotide sequence ID" value="NZ_JALKHS010000006.1"/>
</dbReference>
<dbReference type="Proteomes" id="UP001203512">
    <property type="component" value="Unassembled WGS sequence"/>
</dbReference>
<dbReference type="EMBL" id="JALKHS010000006">
    <property type="protein sequence ID" value="MCK0531302.1"/>
    <property type="molecule type" value="Genomic_DNA"/>
</dbReference>
<name>A0ABT0DW16_9SPHN</name>
<dbReference type="Gene3D" id="3.40.630.30">
    <property type="match status" value="1"/>
</dbReference>
<dbReference type="SUPFAM" id="SSF55729">
    <property type="entry name" value="Acyl-CoA N-acyltransferases (Nat)"/>
    <property type="match status" value="1"/>
</dbReference>
<proteinExistence type="predicted"/>
<keyword evidence="3" id="KW-1185">Reference proteome</keyword>
<organism evidence="2 3">
    <name type="scientific">Sphingobium agri</name>
    <dbReference type="NCBI Taxonomy" id="2933566"/>
    <lineage>
        <taxon>Bacteria</taxon>
        <taxon>Pseudomonadati</taxon>
        <taxon>Pseudomonadota</taxon>
        <taxon>Alphaproteobacteria</taxon>
        <taxon>Sphingomonadales</taxon>
        <taxon>Sphingomonadaceae</taxon>
        <taxon>Sphingobium</taxon>
    </lineage>
</organism>
<dbReference type="CDD" id="cd04301">
    <property type="entry name" value="NAT_SF"/>
    <property type="match status" value="1"/>
</dbReference>
<evidence type="ECO:0000313" key="3">
    <source>
        <dbReference type="Proteomes" id="UP001203512"/>
    </source>
</evidence>
<dbReference type="PROSITE" id="PS51186">
    <property type="entry name" value="GNAT"/>
    <property type="match status" value="1"/>
</dbReference>